<gene>
    <name evidence="2" type="ORF">CR165_22770</name>
</gene>
<dbReference type="EMBL" id="PDOA01000034">
    <property type="protein sequence ID" value="PWC26506.1"/>
    <property type="molecule type" value="Genomic_DNA"/>
</dbReference>
<sequence>MASIWDLLAARRLDAAIVFPAHIRALLESCQLQGAAPDGDDISGDVAMSAGAKPLGFFSLALTPPVPPVGFRLLFEAGPSFRFWLKVSALPGVRIPFGFVAGAPGAALKPASRMSDGDREWLVPAAGEVTLEGAALSILVQGAAGGMARLRLTPAGEQAEGIVALALKPTAVLIGDTGFGLDLPQGLVLDDSSTAKAEGETRIDGQAVPVPADVPAWRGLVVRAARFFLPESVPFLGAHAVDAHVEIGLDPPGIALAVHARVAATGHRPGIEVLIECQDPAASALQGFVPTLVEAAMTLPLDGRQEDVGGQALTFSAGRPVTARLRFARRPDDPLTRLTLGVEAQGAEGILSIHAPQGGPAARAAIGAGALATALVADRPPAEADSGGVVLHALLVAGLGLTAFLKDKGSVTLHGVELDAAGHGLPLGQPLKFTIDYSVDVVVVPIELGALSVRIRDEQPMRVRNRHVGLTIDPSKGGLAMFGLDFSRADMEIEDPGAWQVQGPASLFDILGTRSGRGSMWLEVDLRFKLELGPVKVSGATIRATLDPATRRITASLEGLDAAVSIPALVEGRGRFQLLREGGFAARLGLAILPLNLGASATVLYQPEGGSYLLFLRLGADLPGPLPVANTGLGIYGLAGSLGINAAPRLPPPAGADPIGQQLGWDSTAADAFAFQPGARTLGGEAVIGTVPDLGFSFSTKAGLFLTVPDLAIRAALWSKVMSPRPGIDDRPAGPEMGLAFKGAAVIAPRDGVTIALRGELNMPPLLRAAIPLGAWFPAGGQPGVDAADWFIHLGADGYAGQGRGMGPARAVILPGLLEQSADAYLMVRGKGIERWPRGQPGLTIADGMVLAFGFGVDIALGPRPFAWAEVQARADLLLATHPLILAGFGRLAGSLHLGPFSIGVEAHVAFIIAENAPAGLAARICGRIDLFFTDIEGCADITINAAPTRSVPPPGQHPLDRLEGDTATGDLAQLIDHHYERIAPLSRSAAGAPTVWPDTLLHLGFAQTPQAVGAFTGGQFPQAEAQAPPAEPAGSQMLEYRWSLHGLSLRDVTGDEDGPGTPVPGPLSAAWQKGKDGDPGRRPQAGELVLLTCVNDLWLDRLADGGASLPPSPAEDPETICRFEHAARIGWAVGAGAAAEAGGMRLPPDPMLPDPAASRFSALVTCRHDRLPGVALGAATAALLPPPLRYEPPEPGRLDPPLVVDPGLDPDRRFEGWLQLGQVPPDGPREAAPRGQRQDHVAEIRPSAPLLRPRLWLVVDRWSDEGPAVSVADGAGGVWRTARGAGGATVTLPVPGGRVAVRFAPATPGRAEIALVLVRWAAGTRLAILGLGGITRAARAAAIAANAAAAAAAANLAAAAGPQPPDKPTGTAVRCILQPGRTYRLDLDLRWTGTLYEQDESGARKAVATATAEEGKSYAPRGQGSQPTARAYFFRTARVPQRPAGAGPVPDRRPDYGTPERLAFLTSRRDIFEPEMLQRHLLGYTPAQSETARFRDDPVAAHFDAGHVAALARAYGFALRLGLRRVDVPHDPADPASRGRLLLLEPAWGPLRAPGLLGPADRIRHERAGRAACPMPRPGGTLEAQQPLEGRAWYEVHVHARAGDGGAGDGGADGRLPGVTFRTSRWRSPAEMMAGLGFPPAGDPGRPQGDIEIAALPAFPQPVLEGEDAAFEAAMEALGLRGWPPAGKAPRVSQLWLRPSAGAGPAWRCAGVLVEAPEPIHRPGRAELGAPRVLTRASPAQGLPLPVRRRDRGGTRLLLLATAPFAPQRFQRPLPRQIVPPMLLLPLADLRAGATVTGRLALRERPSFAGEA</sequence>
<proteinExistence type="predicted"/>
<evidence type="ECO:0000256" key="1">
    <source>
        <dbReference type="SAM" id="MobiDB-lite"/>
    </source>
</evidence>
<protein>
    <submittedName>
        <fullName evidence="2">Uncharacterized protein</fullName>
    </submittedName>
</protein>
<keyword evidence="3" id="KW-1185">Reference proteome</keyword>
<feature type="region of interest" description="Disordered" evidence="1">
    <location>
        <begin position="1053"/>
        <end position="1085"/>
    </location>
</feature>
<dbReference type="RefSeq" id="WP_109519216.1">
    <property type="nucleotide sequence ID" value="NZ_PDOA01000034.1"/>
</dbReference>
<reference evidence="3" key="1">
    <citation type="submission" date="2017-10" db="EMBL/GenBank/DDBJ databases">
        <authorList>
            <person name="Toshchakov S.V."/>
            <person name="Goeva M.A."/>
        </authorList>
    </citation>
    <scope>NUCLEOTIDE SEQUENCE [LARGE SCALE GENOMIC DNA]</scope>
    <source>
        <strain evidence="3">JR1/69-1-13</strain>
    </source>
</reference>
<evidence type="ECO:0000313" key="2">
    <source>
        <dbReference type="EMBL" id="PWC26506.1"/>
    </source>
</evidence>
<organism evidence="2 3">
    <name type="scientific">Teichococcus aestuarii</name>
    <dbReference type="NCBI Taxonomy" id="568898"/>
    <lineage>
        <taxon>Bacteria</taxon>
        <taxon>Pseudomonadati</taxon>
        <taxon>Pseudomonadota</taxon>
        <taxon>Alphaproteobacteria</taxon>
        <taxon>Acetobacterales</taxon>
        <taxon>Roseomonadaceae</taxon>
        <taxon>Roseomonas</taxon>
    </lineage>
</organism>
<dbReference type="Proteomes" id="UP000245048">
    <property type="component" value="Unassembled WGS sequence"/>
</dbReference>
<feature type="compositionally biased region" description="Basic and acidic residues" evidence="1">
    <location>
        <begin position="1228"/>
        <end position="1244"/>
    </location>
</feature>
<name>A0A2U1UXX5_9PROT</name>
<feature type="region of interest" description="Disordered" evidence="1">
    <location>
        <begin position="1221"/>
        <end position="1245"/>
    </location>
</feature>
<dbReference type="OrthoDB" id="7051116at2"/>
<comment type="caution">
    <text evidence="2">The sequence shown here is derived from an EMBL/GenBank/DDBJ whole genome shotgun (WGS) entry which is preliminary data.</text>
</comment>
<evidence type="ECO:0000313" key="3">
    <source>
        <dbReference type="Proteomes" id="UP000245048"/>
    </source>
</evidence>
<accession>A0A2U1UXX5</accession>